<comment type="caution">
    <text evidence="6">The sequence shown here is derived from an EMBL/GenBank/DDBJ whole genome shotgun (WGS) entry which is preliminary data.</text>
</comment>
<protein>
    <submittedName>
        <fullName evidence="6">FadR family transcriptional regulator</fullName>
    </submittedName>
</protein>
<name>A0A537K6R5_9BACT</name>
<gene>
    <name evidence="6" type="ORF">E6H00_03985</name>
</gene>
<dbReference type="PANTHER" id="PTHR43537">
    <property type="entry name" value="TRANSCRIPTIONAL REGULATOR, GNTR FAMILY"/>
    <property type="match status" value="1"/>
</dbReference>
<dbReference type="PRINTS" id="PR00035">
    <property type="entry name" value="HTHGNTR"/>
</dbReference>
<dbReference type="Proteomes" id="UP000318509">
    <property type="component" value="Unassembled WGS sequence"/>
</dbReference>
<proteinExistence type="predicted"/>
<feature type="compositionally biased region" description="Polar residues" evidence="4">
    <location>
        <begin position="1"/>
        <end position="21"/>
    </location>
</feature>
<accession>A0A537K6R5</accession>
<evidence type="ECO:0000256" key="1">
    <source>
        <dbReference type="ARBA" id="ARBA00023015"/>
    </source>
</evidence>
<keyword evidence="3" id="KW-0804">Transcription</keyword>
<evidence type="ECO:0000259" key="5">
    <source>
        <dbReference type="PROSITE" id="PS50949"/>
    </source>
</evidence>
<reference evidence="6 7" key="1">
    <citation type="journal article" date="2019" name="Nat. Microbiol.">
        <title>Mediterranean grassland soil C-N compound turnover is dependent on rainfall and depth, and is mediated by genomically divergent microorganisms.</title>
        <authorList>
            <person name="Diamond S."/>
            <person name="Andeer P.F."/>
            <person name="Li Z."/>
            <person name="Crits-Christoph A."/>
            <person name="Burstein D."/>
            <person name="Anantharaman K."/>
            <person name="Lane K.R."/>
            <person name="Thomas B.C."/>
            <person name="Pan C."/>
            <person name="Northen T.R."/>
            <person name="Banfield J.F."/>
        </authorList>
    </citation>
    <scope>NUCLEOTIDE SEQUENCE [LARGE SCALE GENOMIC DNA]</scope>
    <source>
        <strain evidence="6">NP_3</strain>
    </source>
</reference>
<dbReference type="EMBL" id="VBAK01000093">
    <property type="protein sequence ID" value="TMI91440.1"/>
    <property type="molecule type" value="Genomic_DNA"/>
</dbReference>
<dbReference type="InterPro" id="IPR008920">
    <property type="entry name" value="TF_FadR/GntR_C"/>
</dbReference>
<dbReference type="InterPro" id="IPR000524">
    <property type="entry name" value="Tscrpt_reg_HTH_GntR"/>
</dbReference>
<dbReference type="SMART" id="SM00345">
    <property type="entry name" value="HTH_GNTR"/>
    <property type="match status" value="1"/>
</dbReference>
<dbReference type="InterPro" id="IPR036390">
    <property type="entry name" value="WH_DNA-bd_sf"/>
</dbReference>
<dbReference type="Gene3D" id="1.20.120.530">
    <property type="entry name" value="GntR ligand-binding domain-like"/>
    <property type="match status" value="1"/>
</dbReference>
<evidence type="ECO:0000313" key="6">
    <source>
        <dbReference type="EMBL" id="TMI91440.1"/>
    </source>
</evidence>
<dbReference type="SUPFAM" id="SSF48008">
    <property type="entry name" value="GntR ligand-binding domain-like"/>
    <property type="match status" value="1"/>
</dbReference>
<dbReference type="Pfam" id="PF07729">
    <property type="entry name" value="FCD"/>
    <property type="match status" value="1"/>
</dbReference>
<dbReference type="PANTHER" id="PTHR43537:SF5">
    <property type="entry name" value="UXU OPERON TRANSCRIPTIONAL REGULATOR"/>
    <property type="match status" value="1"/>
</dbReference>
<keyword evidence="1" id="KW-0805">Transcription regulation</keyword>
<dbReference type="SUPFAM" id="SSF46785">
    <property type="entry name" value="Winged helix' DNA-binding domain"/>
    <property type="match status" value="1"/>
</dbReference>
<dbReference type="Pfam" id="PF00392">
    <property type="entry name" value="GntR"/>
    <property type="match status" value="1"/>
</dbReference>
<keyword evidence="2" id="KW-0238">DNA-binding</keyword>
<evidence type="ECO:0000313" key="7">
    <source>
        <dbReference type="Proteomes" id="UP000318509"/>
    </source>
</evidence>
<dbReference type="SMART" id="SM00895">
    <property type="entry name" value="FCD"/>
    <property type="match status" value="1"/>
</dbReference>
<evidence type="ECO:0000256" key="3">
    <source>
        <dbReference type="ARBA" id="ARBA00023163"/>
    </source>
</evidence>
<sequence length="271" mass="29554">MSEGVRSTESGQGGAQISQDTARPIREELEPIRRTKVYAEVASQIHRLIVAGRLKPGDRLPPERELAEMFGVSRTSVRDALRVLEMRGLVEPRHGEGTVVTQIPIDAIVSPLADALAASKDLTADLFDMRRMLEPPLARAAALRASDEDLRSLEAILERQADRIRAGEIAIAEDNAFHYRIATAAKNQVVLRVIDVVMDLLQDSRARSLQGPGRAEKSLDGHRRVLSAIRDRDPGAAAEAMLRHIEEIEQVLFSRLPGARSGAPATTTAGA</sequence>
<evidence type="ECO:0000256" key="2">
    <source>
        <dbReference type="ARBA" id="ARBA00023125"/>
    </source>
</evidence>
<dbReference type="InterPro" id="IPR036388">
    <property type="entry name" value="WH-like_DNA-bd_sf"/>
</dbReference>
<dbReference type="PROSITE" id="PS50949">
    <property type="entry name" value="HTH_GNTR"/>
    <property type="match status" value="1"/>
</dbReference>
<dbReference type="GO" id="GO:0003700">
    <property type="term" value="F:DNA-binding transcription factor activity"/>
    <property type="evidence" value="ECO:0007669"/>
    <property type="project" value="InterPro"/>
</dbReference>
<feature type="region of interest" description="Disordered" evidence="4">
    <location>
        <begin position="1"/>
        <end position="28"/>
    </location>
</feature>
<dbReference type="Gene3D" id="1.10.10.10">
    <property type="entry name" value="Winged helix-like DNA-binding domain superfamily/Winged helix DNA-binding domain"/>
    <property type="match status" value="1"/>
</dbReference>
<dbReference type="GO" id="GO:0003677">
    <property type="term" value="F:DNA binding"/>
    <property type="evidence" value="ECO:0007669"/>
    <property type="project" value="UniProtKB-KW"/>
</dbReference>
<dbReference type="CDD" id="cd07377">
    <property type="entry name" value="WHTH_GntR"/>
    <property type="match status" value="1"/>
</dbReference>
<dbReference type="AlphaFoldDB" id="A0A537K6R5"/>
<dbReference type="InterPro" id="IPR011711">
    <property type="entry name" value="GntR_C"/>
</dbReference>
<feature type="domain" description="HTH gntR-type" evidence="5">
    <location>
        <begin position="35"/>
        <end position="103"/>
    </location>
</feature>
<organism evidence="6 7">
    <name type="scientific">Candidatus Segetimicrobium genomatis</name>
    <dbReference type="NCBI Taxonomy" id="2569760"/>
    <lineage>
        <taxon>Bacteria</taxon>
        <taxon>Bacillati</taxon>
        <taxon>Candidatus Sysuimicrobiota</taxon>
        <taxon>Candidatus Sysuimicrobiia</taxon>
        <taxon>Candidatus Sysuimicrobiales</taxon>
        <taxon>Candidatus Segetimicrobiaceae</taxon>
        <taxon>Candidatus Segetimicrobium</taxon>
    </lineage>
</organism>
<evidence type="ECO:0000256" key="4">
    <source>
        <dbReference type="SAM" id="MobiDB-lite"/>
    </source>
</evidence>